<dbReference type="PANTHER" id="PTHR33823">
    <property type="entry name" value="RNA POLYMERASE-BINDING TRANSCRIPTION FACTOR DKSA-RELATED"/>
    <property type="match status" value="1"/>
</dbReference>
<dbReference type="Proteomes" id="UP000176996">
    <property type="component" value="Unassembled WGS sequence"/>
</dbReference>
<dbReference type="EMBL" id="MFKK01000013">
    <property type="protein sequence ID" value="OGG41273.1"/>
    <property type="molecule type" value="Genomic_DNA"/>
</dbReference>
<evidence type="ECO:0000313" key="3">
    <source>
        <dbReference type="Proteomes" id="UP000176996"/>
    </source>
</evidence>
<dbReference type="Gene3D" id="1.20.120.910">
    <property type="entry name" value="DksA, coiled-coil domain"/>
    <property type="match status" value="1"/>
</dbReference>
<name>A0A1F6BWS0_9BACT</name>
<evidence type="ECO:0000313" key="2">
    <source>
        <dbReference type="EMBL" id="OGG41273.1"/>
    </source>
</evidence>
<feature type="zinc finger region" description="dksA C4-type" evidence="1">
    <location>
        <begin position="80"/>
        <end position="104"/>
    </location>
</feature>
<accession>A0A1F6BWS0</accession>
<dbReference type="STRING" id="1798471.A3A21_03915"/>
<reference evidence="2 3" key="1">
    <citation type="journal article" date="2016" name="Nat. Commun.">
        <title>Thousands of microbial genomes shed light on interconnected biogeochemical processes in an aquifer system.</title>
        <authorList>
            <person name="Anantharaman K."/>
            <person name="Brown C.T."/>
            <person name="Hug L.A."/>
            <person name="Sharon I."/>
            <person name="Castelle C.J."/>
            <person name="Probst A.J."/>
            <person name="Thomas B.C."/>
            <person name="Singh A."/>
            <person name="Wilkins M.J."/>
            <person name="Karaoz U."/>
            <person name="Brodie E.L."/>
            <person name="Williams K.H."/>
            <person name="Hubbard S.S."/>
            <person name="Banfield J.F."/>
        </authorList>
    </citation>
    <scope>NUCLEOTIDE SEQUENCE [LARGE SCALE GENOMIC DNA]</scope>
</reference>
<proteinExistence type="predicted"/>
<gene>
    <name evidence="2" type="ORF">A3A21_03915</name>
</gene>
<sequence>MNTDTYKEKLLSEKKKIEEELSTYAKGLRFRDGAGKEEDEEADEAEETATYLGLQEALHNKITHIKKALARIEEGVYGTCEKCGGEIGGAVLDAEPESSLCKSCKSL</sequence>
<protein>
    <submittedName>
        <fullName evidence="2">Uncharacterized protein</fullName>
    </submittedName>
</protein>
<dbReference type="PROSITE" id="PS51128">
    <property type="entry name" value="ZF_DKSA_2"/>
    <property type="match status" value="1"/>
</dbReference>
<evidence type="ECO:0000256" key="1">
    <source>
        <dbReference type="PROSITE-ProRule" id="PRU00510"/>
    </source>
</evidence>
<organism evidence="2 3">
    <name type="scientific">Candidatus Jorgensenbacteria bacterium RIFCSPLOWO2_01_FULL_45_25b</name>
    <dbReference type="NCBI Taxonomy" id="1798471"/>
    <lineage>
        <taxon>Bacteria</taxon>
        <taxon>Candidatus Joergenseniibacteriota</taxon>
    </lineage>
</organism>
<dbReference type="InterPro" id="IPR037187">
    <property type="entry name" value="DnaK_N"/>
</dbReference>
<comment type="caution">
    <text evidence="2">The sequence shown here is derived from an EMBL/GenBank/DDBJ whole genome shotgun (WGS) entry which is preliminary data.</text>
</comment>
<dbReference type="PANTHER" id="PTHR33823:SF2">
    <property type="entry name" value="RNA POLYMERASE-BINDING TRANSCRIPTION FACTOR DKSA"/>
    <property type="match status" value="1"/>
</dbReference>
<dbReference type="AlphaFoldDB" id="A0A1F6BWS0"/>
<dbReference type="SUPFAM" id="SSF109635">
    <property type="entry name" value="DnaK suppressor protein DksA, alpha-hairpin domain"/>
    <property type="match status" value="1"/>
</dbReference>